<dbReference type="Pfam" id="PF17668">
    <property type="entry name" value="Acetyltransf_17"/>
    <property type="match status" value="1"/>
</dbReference>
<dbReference type="RefSeq" id="WP_235987457.1">
    <property type="nucleotide sequence ID" value="NZ_JACGWZ010000005.1"/>
</dbReference>
<dbReference type="InterPro" id="IPR041380">
    <property type="entry name" value="Acetyltransf_17"/>
</dbReference>
<gene>
    <name evidence="3" type="ORF">FHX42_003859</name>
</gene>
<dbReference type="Proteomes" id="UP000569329">
    <property type="component" value="Unassembled WGS sequence"/>
</dbReference>
<reference evidence="3 4" key="1">
    <citation type="submission" date="2020-07" db="EMBL/GenBank/DDBJ databases">
        <title>Sequencing the genomes of 1000 actinobacteria strains.</title>
        <authorList>
            <person name="Klenk H.-P."/>
        </authorList>
    </citation>
    <scope>NUCLEOTIDE SEQUENCE [LARGE SCALE GENOMIC DNA]</scope>
    <source>
        <strain evidence="3 4">DSM 45975</strain>
    </source>
</reference>
<keyword evidence="3" id="KW-0808">Transferase</keyword>
<dbReference type="PANTHER" id="PTHR37817:SF1">
    <property type="entry name" value="N-ACETYLTRANSFERASE EIS"/>
    <property type="match status" value="1"/>
</dbReference>
<dbReference type="AlphaFoldDB" id="A0A839DZN9"/>
<feature type="domain" description="Eis-like acetyltransferase" evidence="2">
    <location>
        <begin position="86"/>
        <end position="204"/>
    </location>
</feature>
<dbReference type="InterPro" id="IPR025559">
    <property type="entry name" value="Eis_dom"/>
</dbReference>
<dbReference type="InterPro" id="IPR036527">
    <property type="entry name" value="SCP2_sterol-bd_dom_sf"/>
</dbReference>
<evidence type="ECO:0000313" key="4">
    <source>
        <dbReference type="Proteomes" id="UP000569329"/>
    </source>
</evidence>
<dbReference type="GO" id="GO:0030649">
    <property type="term" value="P:aminoglycoside antibiotic catabolic process"/>
    <property type="evidence" value="ECO:0007669"/>
    <property type="project" value="TreeGrafter"/>
</dbReference>
<name>A0A839DZN9_9PSEU</name>
<dbReference type="SUPFAM" id="SSF55718">
    <property type="entry name" value="SCP-like"/>
    <property type="match status" value="1"/>
</dbReference>
<evidence type="ECO:0000313" key="3">
    <source>
        <dbReference type="EMBL" id="MBA8826483.1"/>
    </source>
</evidence>
<protein>
    <submittedName>
        <fullName evidence="3">Putative acetyltransferase</fullName>
    </submittedName>
</protein>
<sequence>MMRKQLTELHERGEPIAALHASEATIYGRFGYGIATHGLRMRGEKRSMRFRPDVDLGRGSIRLVDRAEARPLIEPVYDAVRRRSVGWLDRPDRFWRARLYDEEHVRGGATALRFAVHREPDGAVTGYAIYRLKGTGDDDPDSTVRVIELVATTRQAHAAVWRFLADIDLHPWISYEAALDEPLPHLLLDARAVRSTMIDRVWVRLVDIDRALAARRYATPLDVVLEVTDPFCPWNAGHYRLQADGDSVTCERTRERAELRLSSTELGAIYLGGTTLASLAAAGRVTEFRPGAVAECTTAFRGHREPFHPCGAAFPGC</sequence>
<feature type="domain" description="Enhanced intracellular survival protein" evidence="1">
    <location>
        <begin position="209"/>
        <end position="307"/>
    </location>
</feature>
<dbReference type="Pfam" id="PF13527">
    <property type="entry name" value="Acetyltransf_9"/>
    <property type="match status" value="1"/>
</dbReference>
<dbReference type="EMBL" id="JACGWZ010000005">
    <property type="protein sequence ID" value="MBA8826483.1"/>
    <property type="molecule type" value="Genomic_DNA"/>
</dbReference>
<proteinExistence type="predicted"/>
<keyword evidence="4" id="KW-1185">Reference proteome</keyword>
<dbReference type="Gene3D" id="3.30.1050.10">
    <property type="entry name" value="SCP2 sterol-binding domain"/>
    <property type="match status" value="1"/>
</dbReference>
<dbReference type="SUPFAM" id="SSF55729">
    <property type="entry name" value="Acyl-CoA N-acyltransferases (Nat)"/>
    <property type="match status" value="1"/>
</dbReference>
<accession>A0A839DZN9</accession>
<evidence type="ECO:0000259" key="2">
    <source>
        <dbReference type="Pfam" id="PF17668"/>
    </source>
</evidence>
<dbReference type="GO" id="GO:0034069">
    <property type="term" value="F:aminoglycoside N-acetyltransferase activity"/>
    <property type="evidence" value="ECO:0007669"/>
    <property type="project" value="TreeGrafter"/>
</dbReference>
<comment type="caution">
    <text evidence="3">The sequence shown here is derived from an EMBL/GenBank/DDBJ whole genome shotgun (WGS) entry which is preliminary data.</text>
</comment>
<evidence type="ECO:0000259" key="1">
    <source>
        <dbReference type="Pfam" id="PF13530"/>
    </source>
</evidence>
<dbReference type="PANTHER" id="PTHR37817">
    <property type="entry name" value="N-ACETYLTRANSFERASE EIS"/>
    <property type="match status" value="1"/>
</dbReference>
<organism evidence="3 4">
    <name type="scientific">Halosaccharopolyspora lacisalsi</name>
    <dbReference type="NCBI Taxonomy" id="1000566"/>
    <lineage>
        <taxon>Bacteria</taxon>
        <taxon>Bacillati</taxon>
        <taxon>Actinomycetota</taxon>
        <taxon>Actinomycetes</taxon>
        <taxon>Pseudonocardiales</taxon>
        <taxon>Pseudonocardiaceae</taxon>
        <taxon>Halosaccharopolyspora</taxon>
    </lineage>
</organism>
<dbReference type="NCBIfam" id="NF002367">
    <property type="entry name" value="PRK01346.1-4"/>
    <property type="match status" value="1"/>
</dbReference>
<dbReference type="InterPro" id="IPR016181">
    <property type="entry name" value="Acyl_CoA_acyltransferase"/>
</dbReference>
<dbReference type="Pfam" id="PF13530">
    <property type="entry name" value="SCP2_2"/>
    <property type="match status" value="1"/>
</dbReference>
<dbReference type="InterPro" id="IPR051554">
    <property type="entry name" value="Acetyltransferase_Eis"/>
</dbReference>
<dbReference type="Gene3D" id="3.40.630.30">
    <property type="match status" value="2"/>
</dbReference>